<dbReference type="InterPro" id="IPR023375">
    <property type="entry name" value="ADC_dom_sf"/>
</dbReference>
<dbReference type="AlphaFoldDB" id="A0A2T0PZ41"/>
<accession>A0A2T0PZ41</accession>
<feature type="region of interest" description="Disordered" evidence="1">
    <location>
        <begin position="1"/>
        <end position="25"/>
    </location>
</feature>
<comment type="caution">
    <text evidence="2">The sequence shown here is derived from an EMBL/GenBank/DDBJ whole genome shotgun (WGS) entry which is preliminary data.</text>
</comment>
<dbReference type="Gene3D" id="2.40.400.10">
    <property type="entry name" value="Acetoacetate decarboxylase-like"/>
    <property type="match status" value="1"/>
</dbReference>
<dbReference type="InterPro" id="IPR018644">
    <property type="entry name" value="DUF2071"/>
</dbReference>
<dbReference type="PANTHER" id="PTHR39186">
    <property type="entry name" value="DUF2071 FAMILY PROTEIN"/>
    <property type="match status" value="1"/>
</dbReference>
<sequence>MPADASADPPRETVPPSSGPPLRGPALVTQDWADVAFLHWPVPTAAVAALLPRGTEPDLFDGVAYAGIVAFRVTSNAMAGLLPLGGFAELNVRLYSRDRHGRQGTVFLSMDADSPHVVAGARLLTQLPYMLADVRITDRADGIRYVSRRRLPGPRVTAAFRVNPDEPVHRGSPLDDFLTARWGLHVAHVTGTRWLAVDHEPWPLHRAELVGPGRDGKTAIPVLRAAGLPVEAEPPCSVLWSPGVRARFGDPGGVA</sequence>
<evidence type="ECO:0008006" key="4">
    <source>
        <dbReference type="Google" id="ProtNLM"/>
    </source>
</evidence>
<dbReference type="Pfam" id="PF09844">
    <property type="entry name" value="DUF2071"/>
    <property type="match status" value="1"/>
</dbReference>
<dbReference type="OrthoDB" id="150993at2"/>
<name>A0A2T0PZ41_9ACTN</name>
<protein>
    <recommendedName>
        <fullName evidence="4">DUF2071 domain-containing protein</fullName>
    </recommendedName>
</protein>
<evidence type="ECO:0000313" key="2">
    <source>
        <dbReference type="EMBL" id="PRX96792.1"/>
    </source>
</evidence>
<dbReference type="EMBL" id="PVZC01000007">
    <property type="protein sequence ID" value="PRX96792.1"/>
    <property type="molecule type" value="Genomic_DNA"/>
</dbReference>
<gene>
    <name evidence="2" type="ORF">CLV72_107315</name>
</gene>
<dbReference type="PANTHER" id="PTHR39186:SF1">
    <property type="entry name" value="DUF2071 DOMAIN-CONTAINING PROTEIN"/>
    <property type="match status" value="1"/>
</dbReference>
<evidence type="ECO:0000313" key="3">
    <source>
        <dbReference type="Proteomes" id="UP000237846"/>
    </source>
</evidence>
<organism evidence="2 3">
    <name type="scientific">Allonocardiopsis opalescens</name>
    <dbReference type="NCBI Taxonomy" id="1144618"/>
    <lineage>
        <taxon>Bacteria</taxon>
        <taxon>Bacillati</taxon>
        <taxon>Actinomycetota</taxon>
        <taxon>Actinomycetes</taxon>
        <taxon>Streptosporangiales</taxon>
        <taxon>Allonocardiopsis</taxon>
    </lineage>
</organism>
<dbReference type="SUPFAM" id="SSF160104">
    <property type="entry name" value="Acetoacetate decarboxylase-like"/>
    <property type="match status" value="1"/>
</dbReference>
<keyword evidence="3" id="KW-1185">Reference proteome</keyword>
<dbReference type="RefSeq" id="WP_106250294.1">
    <property type="nucleotide sequence ID" value="NZ_PVZC01000007.1"/>
</dbReference>
<dbReference type="Proteomes" id="UP000237846">
    <property type="component" value="Unassembled WGS sequence"/>
</dbReference>
<proteinExistence type="predicted"/>
<evidence type="ECO:0000256" key="1">
    <source>
        <dbReference type="SAM" id="MobiDB-lite"/>
    </source>
</evidence>
<reference evidence="2 3" key="1">
    <citation type="submission" date="2018-03" db="EMBL/GenBank/DDBJ databases">
        <title>Genomic Encyclopedia of Archaeal and Bacterial Type Strains, Phase II (KMG-II): from individual species to whole genera.</title>
        <authorList>
            <person name="Goeker M."/>
        </authorList>
    </citation>
    <scope>NUCLEOTIDE SEQUENCE [LARGE SCALE GENOMIC DNA]</scope>
    <source>
        <strain evidence="2 3">DSM 45601</strain>
    </source>
</reference>